<dbReference type="Proteomes" id="UP000299102">
    <property type="component" value="Unassembled WGS sequence"/>
</dbReference>
<keyword evidence="2" id="KW-0472">Membrane</keyword>
<reference evidence="3 4" key="1">
    <citation type="journal article" date="2019" name="Commun. Biol.">
        <title>The bagworm genome reveals a unique fibroin gene that provides high tensile strength.</title>
        <authorList>
            <person name="Kono N."/>
            <person name="Nakamura H."/>
            <person name="Ohtoshi R."/>
            <person name="Tomita M."/>
            <person name="Numata K."/>
            <person name="Arakawa K."/>
        </authorList>
    </citation>
    <scope>NUCLEOTIDE SEQUENCE [LARGE SCALE GENOMIC DNA]</scope>
</reference>
<gene>
    <name evidence="3" type="ORF">EVAR_94093_1</name>
</gene>
<accession>A0A4C1V623</accession>
<proteinExistence type="predicted"/>
<comment type="caution">
    <text evidence="3">The sequence shown here is derived from an EMBL/GenBank/DDBJ whole genome shotgun (WGS) entry which is preliminary data.</text>
</comment>
<keyword evidence="4" id="KW-1185">Reference proteome</keyword>
<sequence length="208" mass="23783">MAEVDLRAKRNEPARHSAYTDCVVLFRRALINCMRDIIVDGKFFDNKLLKFLFVNFVRRTDPNPAPVPLAAPVLLLISIPIAILIQISVPHSTSIPVPALDYSSSRFQDGKRCICAARGRPIIVEWERRKAFGGPLSRSVTHRYVTERYTFSKYNKAKAITRELELRLSNLEIAISSQEQSRGWLRDLQQLSSHLTSETSCYEYTEIN</sequence>
<dbReference type="EMBL" id="BGZK01000283">
    <property type="protein sequence ID" value="GBP34079.1"/>
    <property type="molecule type" value="Genomic_DNA"/>
</dbReference>
<feature type="transmembrane region" description="Helical" evidence="2">
    <location>
        <begin position="67"/>
        <end position="89"/>
    </location>
</feature>
<protein>
    <submittedName>
        <fullName evidence="3">Uncharacterized protein</fullName>
    </submittedName>
</protein>
<evidence type="ECO:0000256" key="1">
    <source>
        <dbReference type="SAM" id="Coils"/>
    </source>
</evidence>
<evidence type="ECO:0000313" key="4">
    <source>
        <dbReference type="Proteomes" id="UP000299102"/>
    </source>
</evidence>
<name>A0A4C1V623_EUMVA</name>
<keyword evidence="1" id="KW-0175">Coiled coil</keyword>
<keyword evidence="2" id="KW-1133">Transmembrane helix</keyword>
<keyword evidence="2" id="KW-0812">Transmembrane</keyword>
<organism evidence="3 4">
    <name type="scientific">Eumeta variegata</name>
    <name type="common">Bagworm moth</name>
    <name type="synonym">Eumeta japonica</name>
    <dbReference type="NCBI Taxonomy" id="151549"/>
    <lineage>
        <taxon>Eukaryota</taxon>
        <taxon>Metazoa</taxon>
        <taxon>Ecdysozoa</taxon>
        <taxon>Arthropoda</taxon>
        <taxon>Hexapoda</taxon>
        <taxon>Insecta</taxon>
        <taxon>Pterygota</taxon>
        <taxon>Neoptera</taxon>
        <taxon>Endopterygota</taxon>
        <taxon>Lepidoptera</taxon>
        <taxon>Glossata</taxon>
        <taxon>Ditrysia</taxon>
        <taxon>Tineoidea</taxon>
        <taxon>Psychidae</taxon>
        <taxon>Oiketicinae</taxon>
        <taxon>Eumeta</taxon>
    </lineage>
</organism>
<dbReference type="AlphaFoldDB" id="A0A4C1V623"/>
<evidence type="ECO:0000313" key="3">
    <source>
        <dbReference type="EMBL" id="GBP34079.1"/>
    </source>
</evidence>
<evidence type="ECO:0000256" key="2">
    <source>
        <dbReference type="SAM" id="Phobius"/>
    </source>
</evidence>
<feature type="coiled-coil region" evidence="1">
    <location>
        <begin position="154"/>
        <end position="181"/>
    </location>
</feature>